<name>A0A8J2I3E9_9PLEO</name>
<evidence type="ECO:0000256" key="2">
    <source>
        <dbReference type="SAM" id="MobiDB-lite"/>
    </source>
</evidence>
<comment type="caution">
    <text evidence="3">The sequence shown here is derived from an EMBL/GenBank/DDBJ whole genome shotgun (WGS) entry which is preliminary data.</text>
</comment>
<feature type="region of interest" description="Disordered" evidence="2">
    <location>
        <begin position="70"/>
        <end position="121"/>
    </location>
</feature>
<dbReference type="RefSeq" id="XP_043170347.1">
    <property type="nucleotide sequence ID" value="XM_043314412.1"/>
</dbReference>
<feature type="region of interest" description="Disordered" evidence="2">
    <location>
        <begin position="144"/>
        <end position="236"/>
    </location>
</feature>
<gene>
    <name evidence="3" type="ORF">ALTATR162_LOCUS6790</name>
</gene>
<accession>A0A8J2I3E9</accession>
<protein>
    <submittedName>
        <fullName evidence="3">Uncharacterized protein</fullName>
    </submittedName>
</protein>
<evidence type="ECO:0000313" key="4">
    <source>
        <dbReference type="Proteomes" id="UP000676310"/>
    </source>
</evidence>
<dbReference type="AlphaFoldDB" id="A0A8J2I3E9"/>
<dbReference type="EMBL" id="CAJRGZ010000019">
    <property type="protein sequence ID" value="CAG5165419.1"/>
    <property type="molecule type" value="Genomic_DNA"/>
</dbReference>
<organism evidence="3 4">
    <name type="scientific">Alternaria atra</name>
    <dbReference type="NCBI Taxonomy" id="119953"/>
    <lineage>
        <taxon>Eukaryota</taxon>
        <taxon>Fungi</taxon>
        <taxon>Dikarya</taxon>
        <taxon>Ascomycota</taxon>
        <taxon>Pezizomycotina</taxon>
        <taxon>Dothideomycetes</taxon>
        <taxon>Pleosporomycetidae</taxon>
        <taxon>Pleosporales</taxon>
        <taxon>Pleosporineae</taxon>
        <taxon>Pleosporaceae</taxon>
        <taxon>Alternaria</taxon>
        <taxon>Alternaria sect. Ulocladioides</taxon>
    </lineage>
</organism>
<dbReference type="OrthoDB" id="3796480at2759"/>
<dbReference type="GeneID" id="67018718"/>
<evidence type="ECO:0000313" key="3">
    <source>
        <dbReference type="EMBL" id="CAG5165419.1"/>
    </source>
</evidence>
<reference evidence="3" key="1">
    <citation type="submission" date="2021-05" db="EMBL/GenBank/DDBJ databases">
        <authorList>
            <person name="Stam R."/>
        </authorList>
    </citation>
    <scope>NUCLEOTIDE SEQUENCE</scope>
    <source>
        <strain evidence="3">CS162</strain>
    </source>
</reference>
<sequence>MAKLSLEDFDKHIENLRAQLLFLNETLDATDHNAPDWLATDLISLRNKSGRLQDDMKRFRDQLEDEGLAEKKKVKTSNKRLSIEGAKRPAETPTAQPPTLNSQAVSPPVDQSPTPRAKRTKIEDAYVVQHVDVTEEVNRRLQENRLRRLMQTPSTAQKRKFDSYEEEPRSEGPAGTDDEGSRGGYSASEHERTPTKRLRSSGTFEGLSKRKEDGDVKGQDQRFEDRVDVKRRKFQR</sequence>
<feature type="compositionally biased region" description="Basic and acidic residues" evidence="2">
    <location>
        <begin position="159"/>
        <end position="170"/>
    </location>
</feature>
<keyword evidence="1" id="KW-0175">Coiled coil</keyword>
<dbReference type="Proteomes" id="UP000676310">
    <property type="component" value="Unassembled WGS sequence"/>
</dbReference>
<feature type="coiled-coil region" evidence="1">
    <location>
        <begin position="6"/>
        <end position="33"/>
    </location>
</feature>
<feature type="compositionally biased region" description="Basic and acidic residues" evidence="2">
    <location>
        <begin position="207"/>
        <end position="228"/>
    </location>
</feature>
<feature type="compositionally biased region" description="Polar residues" evidence="2">
    <location>
        <begin position="93"/>
        <end position="114"/>
    </location>
</feature>
<feature type="compositionally biased region" description="Basic and acidic residues" evidence="2">
    <location>
        <begin position="81"/>
        <end position="90"/>
    </location>
</feature>
<keyword evidence="4" id="KW-1185">Reference proteome</keyword>
<evidence type="ECO:0000256" key="1">
    <source>
        <dbReference type="SAM" id="Coils"/>
    </source>
</evidence>
<proteinExistence type="predicted"/>